<dbReference type="OrthoDB" id="2849579at2759"/>
<proteinExistence type="predicted"/>
<comment type="caution">
    <text evidence="7">The sequence shown here is derived from an EMBL/GenBank/DDBJ whole genome shotgun (WGS) entry which is preliminary data.</text>
</comment>
<name>A0A7C8I3L7_9PLEO</name>
<dbReference type="SUPFAM" id="SSF57850">
    <property type="entry name" value="RING/U-box"/>
    <property type="match status" value="1"/>
</dbReference>
<dbReference type="Proteomes" id="UP000481861">
    <property type="component" value="Unassembled WGS sequence"/>
</dbReference>
<dbReference type="PANTHER" id="PTHR45969">
    <property type="entry name" value="RING ZINC FINGER PROTEIN-RELATED"/>
    <property type="match status" value="1"/>
</dbReference>
<dbReference type="Pfam" id="PF13639">
    <property type="entry name" value="zf-RING_2"/>
    <property type="match status" value="1"/>
</dbReference>
<sequence length="404" mass="46016">MPRRQQPQAPQAGAGRSTAARNTNTTANNTLAPSNGVMRSRKQFLRDGMEPAECAICMEPYAEGHMPVQVKTCGHQFGDNCLEKWVNTDENIGEGTCPTCRGILYQSLSRRRDASPPPVPRPARTERRVPSAARVPEFGSVLARLSVSGANGFFPRFGEKLHQFFYQKTEASPHEWSISIQDIFHQVASDLPREHPDRAVLRPLVGGTRIQNPLRSDFEKLGRNILKISMLFPTYTEFSPSLRRAIIFTRELHTWTGCDMLQSEAMARRFGPLNNCSPRPEVLYLILWLMEYDCSRHADASRPYGTYDVRLMFHWLYANELDQADIRPRPYQAHERFLAHAARFFRRSGLQDPRSVDARTRRLMSTDNSLAIISLDVQSLWNDSEVRVPADSVLDAEPMDIDVW</sequence>
<evidence type="ECO:0000313" key="7">
    <source>
        <dbReference type="EMBL" id="KAF2868466.1"/>
    </source>
</evidence>
<protein>
    <recommendedName>
        <fullName evidence="6">RING-type domain-containing protein</fullName>
    </recommendedName>
</protein>
<dbReference type="AlphaFoldDB" id="A0A7C8I3L7"/>
<dbReference type="InterPro" id="IPR001841">
    <property type="entry name" value="Znf_RING"/>
</dbReference>
<dbReference type="PANTHER" id="PTHR45969:SF69">
    <property type="entry name" value="FINGER DOMAIN PROTEIN, PUTATIVE (AFU_ORTHOLOGUE AFUA_3G12190)-RELATED"/>
    <property type="match status" value="1"/>
</dbReference>
<keyword evidence="2 4" id="KW-0863">Zinc-finger</keyword>
<dbReference type="SMART" id="SM00184">
    <property type="entry name" value="RING"/>
    <property type="match status" value="1"/>
</dbReference>
<dbReference type="GO" id="GO:0008270">
    <property type="term" value="F:zinc ion binding"/>
    <property type="evidence" value="ECO:0007669"/>
    <property type="project" value="UniProtKB-KW"/>
</dbReference>
<keyword evidence="8" id="KW-1185">Reference proteome</keyword>
<dbReference type="InterPro" id="IPR013083">
    <property type="entry name" value="Znf_RING/FYVE/PHD"/>
</dbReference>
<accession>A0A7C8I3L7</accession>
<dbReference type="PROSITE" id="PS50089">
    <property type="entry name" value="ZF_RING_2"/>
    <property type="match status" value="1"/>
</dbReference>
<evidence type="ECO:0000256" key="5">
    <source>
        <dbReference type="SAM" id="MobiDB-lite"/>
    </source>
</evidence>
<evidence type="ECO:0000256" key="3">
    <source>
        <dbReference type="ARBA" id="ARBA00022833"/>
    </source>
</evidence>
<organism evidence="7 8">
    <name type="scientific">Massariosphaeria phaeospora</name>
    <dbReference type="NCBI Taxonomy" id="100035"/>
    <lineage>
        <taxon>Eukaryota</taxon>
        <taxon>Fungi</taxon>
        <taxon>Dikarya</taxon>
        <taxon>Ascomycota</taxon>
        <taxon>Pezizomycotina</taxon>
        <taxon>Dothideomycetes</taxon>
        <taxon>Pleosporomycetidae</taxon>
        <taxon>Pleosporales</taxon>
        <taxon>Pleosporales incertae sedis</taxon>
        <taxon>Massariosphaeria</taxon>
    </lineage>
</organism>
<feature type="domain" description="RING-type" evidence="6">
    <location>
        <begin position="54"/>
        <end position="101"/>
    </location>
</feature>
<evidence type="ECO:0000259" key="6">
    <source>
        <dbReference type="PROSITE" id="PS50089"/>
    </source>
</evidence>
<feature type="region of interest" description="Disordered" evidence="5">
    <location>
        <begin position="1"/>
        <end position="38"/>
    </location>
</feature>
<keyword evidence="1" id="KW-0479">Metal-binding</keyword>
<dbReference type="EMBL" id="JAADJZ010000019">
    <property type="protein sequence ID" value="KAF2868466.1"/>
    <property type="molecule type" value="Genomic_DNA"/>
</dbReference>
<evidence type="ECO:0000256" key="2">
    <source>
        <dbReference type="ARBA" id="ARBA00022771"/>
    </source>
</evidence>
<evidence type="ECO:0000313" key="8">
    <source>
        <dbReference type="Proteomes" id="UP000481861"/>
    </source>
</evidence>
<evidence type="ECO:0000256" key="1">
    <source>
        <dbReference type="ARBA" id="ARBA00022723"/>
    </source>
</evidence>
<feature type="region of interest" description="Disordered" evidence="5">
    <location>
        <begin position="108"/>
        <end position="130"/>
    </location>
</feature>
<reference evidence="7 8" key="1">
    <citation type="submission" date="2020-01" db="EMBL/GenBank/DDBJ databases">
        <authorList>
            <consortium name="DOE Joint Genome Institute"/>
            <person name="Haridas S."/>
            <person name="Albert R."/>
            <person name="Binder M."/>
            <person name="Bloem J."/>
            <person name="Labutti K."/>
            <person name="Salamov A."/>
            <person name="Andreopoulos B."/>
            <person name="Baker S.E."/>
            <person name="Barry K."/>
            <person name="Bills G."/>
            <person name="Bluhm B.H."/>
            <person name="Cannon C."/>
            <person name="Castanera R."/>
            <person name="Culley D.E."/>
            <person name="Daum C."/>
            <person name="Ezra D."/>
            <person name="Gonzalez J.B."/>
            <person name="Henrissat B."/>
            <person name="Kuo A."/>
            <person name="Liang C."/>
            <person name="Lipzen A."/>
            <person name="Lutzoni F."/>
            <person name="Magnuson J."/>
            <person name="Mondo S."/>
            <person name="Nolan M."/>
            <person name="Ohm R."/>
            <person name="Pangilinan J."/>
            <person name="Park H.-J.H."/>
            <person name="Ramirez L."/>
            <person name="Alfaro M."/>
            <person name="Sun H."/>
            <person name="Tritt A."/>
            <person name="Yoshinaga Y."/>
            <person name="Zwiers L.-H.L."/>
            <person name="Turgeon B.G."/>
            <person name="Goodwin S.B."/>
            <person name="Spatafora J.W."/>
            <person name="Crous P.W."/>
            <person name="Grigoriev I.V."/>
        </authorList>
    </citation>
    <scope>NUCLEOTIDE SEQUENCE [LARGE SCALE GENOMIC DNA]</scope>
    <source>
        <strain evidence="7 8">CBS 611.86</strain>
    </source>
</reference>
<dbReference type="Gene3D" id="3.30.40.10">
    <property type="entry name" value="Zinc/RING finger domain, C3HC4 (zinc finger)"/>
    <property type="match status" value="1"/>
</dbReference>
<evidence type="ECO:0000256" key="4">
    <source>
        <dbReference type="PROSITE-ProRule" id="PRU00175"/>
    </source>
</evidence>
<feature type="compositionally biased region" description="Low complexity" evidence="5">
    <location>
        <begin position="1"/>
        <end position="32"/>
    </location>
</feature>
<dbReference type="GO" id="GO:0061630">
    <property type="term" value="F:ubiquitin protein ligase activity"/>
    <property type="evidence" value="ECO:0007669"/>
    <property type="project" value="TreeGrafter"/>
</dbReference>
<dbReference type="GO" id="GO:0016567">
    <property type="term" value="P:protein ubiquitination"/>
    <property type="evidence" value="ECO:0007669"/>
    <property type="project" value="TreeGrafter"/>
</dbReference>
<keyword evidence="3" id="KW-0862">Zinc</keyword>
<gene>
    <name evidence="7" type="ORF">BDV95DRAFT_597322</name>
</gene>